<evidence type="ECO:0000256" key="2">
    <source>
        <dbReference type="ARBA" id="ARBA00022676"/>
    </source>
</evidence>
<dbReference type="CDD" id="cd03784">
    <property type="entry name" value="GT1_Gtf-like"/>
    <property type="match status" value="1"/>
</dbReference>
<reference evidence="4 5" key="1">
    <citation type="submission" date="2021-09" db="EMBL/GenBank/DDBJ databases">
        <title>Genomic insights and catalytic innovation underlie evolution of tropane alkaloids biosynthesis.</title>
        <authorList>
            <person name="Wang Y.-J."/>
            <person name="Tian T."/>
            <person name="Huang J.-P."/>
            <person name="Huang S.-X."/>
        </authorList>
    </citation>
    <scope>NUCLEOTIDE SEQUENCE [LARGE SCALE GENOMIC DNA]</scope>
    <source>
        <strain evidence="4">KIB-2018</strain>
        <tissue evidence="4">Leaf</tissue>
    </source>
</reference>
<comment type="similarity">
    <text evidence="1">Belongs to the UDP-glycosyltransferase family.</text>
</comment>
<dbReference type="FunFam" id="3.40.50.2000:FF:000064">
    <property type="entry name" value="Glycosyltransferase"/>
    <property type="match status" value="1"/>
</dbReference>
<dbReference type="Pfam" id="PF00201">
    <property type="entry name" value="UDPGT"/>
    <property type="match status" value="1"/>
</dbReference>
<evidence type="ECO:0000313" key="4">
    <source>
        <dbReference type="EMBL" id="KAJ8772200.1"/>
    </source>
</evidence>
<dbReference type="InterPro" id="IPR002213">
    <property type="entry name" value="UDP_glucos_trans"/>
</dbReference>
<evidence type="ECO:0008006" key="6">
    <source>
        <dbReference type="Google" id="ProtNLM"/>
    </source>
</evidence>
<dbReference type="EMBL" id="JAIWQS010000002">
    <property type="protein sequence ID" value="KAJ8772200.1"/>
    <property type="molecule type" value="Genomic_DNA"/>
</dbReference>
<evidence type="ECO:0000256" key="3">
    <source>
        <dbReference type="ARBA" id="ARBA00022679"/>
    </source>
</evidence>
<keyword evidence="5" id="KW-1185">Reference proteome</keyword>
<dbReference type="GO" id="GO:0035251">
    <property type="term" value="F:UDP-glucosyltransferase activity"/>
    <property type="evidence" value="ECO:0007669"/>
    <property type="project" value="TreeGrafter"/>
</dbReference>
<dbReference type="Gene3D" id="3.40.50.2000">
    <property type="entry name" value="Glycogen Phosphorylase B"/>
    <property type="match status" value="2"/>
</dbReference>
<accession>A0AAV8U2C9</accession>
<keyword evidence="3" id="KW-0808">Transferase</keyword>
<sequence length="472" mass="52005">MSTPTTGAHILVYPFPSSGHFIPLLDLTRRLLTRGLTVTVAVTPGNLPLLDNSLLSHHLLLPDPSIDNLSAASGNIFLVYMRVLKETHYSILLEWFQSHKSPPVVILSDFFLGWTQDLASEVGVPRVVFSPSGALALLVVISNWRDQPRNPDPEEDMDFLVNYPKIPNFPSQPWWHISQLYRKGKEGDPDGEFFREFFLKNLLSWGIVFNSFEELESVYLHHMKQEFESGQVWAVGPVLPPDDDSTEVSNRGGSSSVPCQEVMTWLDSKPESSVVYVCFGSRSVLTRNQLKELATGLEKSGVNFVYCHRSADQRHQTSEDDGVLPEGFEDRVAGSGMGLVIKGWAPQVTILQHHAVGAFLTHCGWNSTLEGIAAGVVLLTWPLGADQYTNAQLLVDQLGVGIRVGEGTRKIPEATQLAQILIDSLDGTRTEKVKAKKLGAAAADAIQGGSADKELDEFVKLVNDLKIVREAV</sequence>
<proteinExistence type="inferred from homology"/>
<dbReference type="Proteomes" id="UP001159364">
    <property type="component" value="Linkage Group LG02"/>
</dbReference>
<evidence type="ECO:0000256" key="1">
    <source>
        <dbReference type="ARBA" id="ARBA00009995"/>
    </source>
</evidence>
<gene>
    <name evidence="4" type="ORF">K2173_027377</name>
</gene>
<protein>
    <recommendedName>
        <fullName evidence="6">Glycosyltransferase</fullName>
    </recommendedName>
</protein>
<organism evidence="4 5">
    <name type="scientific">Erythroxylum novogranatense</name>
    <dbReference type="NCBI Taxonomy" id="1862640"/>
    <lineage>
        <taxon>Eukaryota</taxon>
        <taxon>Viridiplantae</taxon>
        <taxon>Streptophyta</taxon>
        <taxon>Embryophyta</taxon>
        <taxon>Tracheophyta</taxon>
        <taxon>Spermatophyta</taxon>
        <taxon>Magnoliopsida</taxon>
        <taxon>eudicotyledons</taxon>
        <taxon>Gunneridae</taxon>
        <taxon>Pentapetalae</taxon>
        <taxon>rosids</taxon>
        <taxon>fabids</taxon>
        <taxon>Malpighiales</taxon>
        <taxon>Erythroxylaceae</taxon>
        <taxon>Erythroxylum</taxon>
    </lineage>
</organism>
<evidence type="ECO:0000313" key="5">
    <source>
        <dbReference type="Proteomes" id="UP001159364"/>
    </source>
</evidence>
<keyword evidence="2" id="KW-0328">Glycosyltransferase</keyword>
<comment type="caution">
    <text evidence="4">The sequence shown here is derived from an EMBL/GenBank/DDBJ whole genome shotgun (WGS) entry which is preliminary data.</text>
</comment>
<dbReference type="PANTHER" id="PTHR48047:SF118">
    <property type="entry name" value="HEXOSYLTRANSFERASE-RELATED"/>
    <property type="match status" value="1"/>
</dbReference>
<name>A0AAV8U2C9_9ROSI</name>
<dbReference type="PANTHER" id="PTHR48047">
    <property type="entry name" value="GLYCOSYLTRANSFERASE"/>
    <property type="match status" value="1"/>
</dbReference>
<dbReference type="SUPFAM" id="SSF53756">
    <property type="entry name" value="UDP-Glycosyltransferase/glycogen phosphorylase"/>
    <property type="match status" value="1"/>
</dbReference>
<dbReference type="AlphaFoldDB" id="A0AAV8U2C9"/>